<dbReference type="Gene3D" id="1.10.472.10">
    <property type="entry name" value="Cyclin-like"/>
    <property type="match status" value="1"/>
</dbReference>
<dbReference type="WBParaSite" id="TTAC_0000024801-mRNA-1">
    <property type="protein sequence ID" value="TTAC_0000024801-mRNA-1"/>
    <property type="gene ID" value="TTAC_0000024801"/>
</dbReference>
<sequence>MTQRTLCICYSNAILVRKYAQCLNRQWKQPSPPQKQCNNSSPEDLTTCGGITDVDTNALISEEDAQCVESYAVALRFFSHSMGRTGIDEAILERPPSNELLEKLKQYQKMIAMARAMREAIETFIPLVTPFNFFYMYSVGTMDIPRKQKVFFDDACAYLFDLGLTEDILVQYSARLRCCGVMYLIRRILNRHCSYLPDHQEYHTQRTRCPCCTLTDWSELLTVMTGVEDNLVLRKVAFIYCSTLCRARKFVTDPEHAYPYRAAFDKANRPEMHHVSSSRLLTHFQMGLLFPAACA</sequence>
<keyword evidence="2" id="KW-1185">Reference proteome</keyword>
<dbReference type="EMBL" id="UYWX01000017">
    <property type="protein sequence ID" value="VDM16146.1"/>
    <property type="molecule type" value="Genomic_DNA"/>
</dbReference>
<dbReference type="AlphaFoldDB" id="A0A0R3WI47"/>
<dbReference type="STRING" id="6205.A0A0R3WI47"/>
<evidence type="ECO:0000313" key="3">
    <source>
        <dbReference type="WBParaSite" id="TTAC_0000024801-mRNA-1"/>
    </source>
</evidence>
<gene>
    <name evidence="1" type="ORF">TTAC_LOCUS249</name>
</gene>
<evidence type="ECO:0000313" key="2">
    <source>
        <dbReference type="Proteomes" id="UP000274429"/>
    </source>
</evidence>
<name>A0A0R3WI47_HYDTA</name>
<organism evidence="3">
    <name type="scientific">Hydatigena taeniaeformis</name>
    <name type="common">Feline tapeworm</name>
    <name type="synonym">Taenia taeniaeformis</name>
    <dbReference type="NCBI Taxonomy" id="6205"/>
    <lineage>
        <taxon>Eukaryota</taxon>
        <taxon>Metazoa</taxon>
        <taxon>Spiralia</taxon>
        <taxon>Lophotrochozoa</taxon>
        <taxon>Platyhelminthes</taxon>
        <taxon>Cestoda</taxon>
        <taxon>Eucestoda</taxon>
        <taxon>Cyclophyllidea</taxon>
        <taxon>Taeniidae</taxon>
        <taxon>Hydatigera</taxon>
    </lineage>
</organism>
<dbReference type="Proteomes" id="UP000274429">
    <property type="component" value="Unassembled WGS sequence"/>
</dbReference>
<accession>A0A0R3WI47</accession>
<protein>
    <submittedName>
        <fullName evidence="3">FLZ-type domain-containing protein</fullName>
    </submittedName>
</protein>
<reference evidence="3" key="1">
    <citation type="submission" date="2017-02" db="UniProtKB">
        <authorList>
            <consortium name="WormBaseParasite"/>
        </authorList>
    </citation>
    <scope>IDENTIFICATION</scope>
</reference>
<proteinExistence type="predicted"/>
<reference evidence="1 2" key="2">
    <citation type="submission" date="2018-11" db="EMBL/GenBank/DDBJ databases">
        <authorList>
            <consortium name="Pathogen Informatics"/>
        </authorList>
    </citation>
    <scope>NUCLEOTIDE SEQUENCE [LARGE SCALE GENOMIC DNA]</scope>
</reference>
<dbReference type="OrthoDB" id="10293226at2759"/>
<evidence type="ECO:0000313" key="1">
    <source>
        <dbReference type="EMBL" id="VDM16146.1"/>
    </source>
</evidence>